<gene>
    <name evidence="7" type="ORF">jhhlp_000793</name>
</gene>
<dbReference type="PANTHER" id="PTHR11785:SF382">
    <property type="entry name" value="LOW-AFFINITY METHIONINE PERMEASE"/>
    <property type="match status" value="1"/>
</dbReference>
<keyword evidence="2 6" id="KW-0812">Transmembrane</keyword>
<feature type="region of interest" description="Disordered" evidence="5">
    <location>
        <begin position="1"/>
        <end position="23"/>
    </location>
</feature>
<evidence type="ECO:0000256" key="1">
    <source>
        <dbReference type="ARBA" id="ARBA00004141"/>
    </source>
</evidence>
<dbReference type="Gene3D" id="1.20.1740.10">
    <property type="entry name" value="Amino acid/polyamine transporter I"/>
    <property type="match status" value="1"/>
</dbReference>
<feature type="transmembrane region" description="Helical" evidence="6">
    <location>
        <begin position="276"/>
        <end position="294"/>
    </location>
</feature>
<feature type="transmembrane region" description="Helical" evidence="6">
    <location>
        <begin position="314"/>
        <end position="334"/>
    </location>
</feature>
<evidence type="ECO:0008006" key="9">
    <source>
        <dbReference type="Google" id="ProtNLM"/>
    </source>
</evidence>
<keyword evidence="8" id="KW-1185">Reference proteome</keyword>
<evidence type="ECO:0000256" key="6">
    <source>
        <dbReference type="SAM" id="Phobius"/>
    </source>
</evidence>
<protein>
    <recommendedName>
        <fullName evidence="9">Amino acid transporter transmembrane domain-containing protein</fullName>
    </recommendedName>
</protein>
<dbReference type="STRING" id="41688.A0A2N3NJG1"/>
<dbReference type="EMBL" id="NLAX01000003">
    <property type="protein sequence ID" value="PKS12585.1"/>
    <property type="molecule type" value="Genomic_DNA"/>
</dbReference>
<keyword evidence="3 6" id="KW-1133">Transmembrane helix</keyword>
<dbReference type="Pfam" id="PF13520">
    <property type="entry name" value="AA_permease_2"/>
    <property type="match status" value="1"/>
</dbReference>
<dbReference type="VEuPathDB" id="FungiDB:jhhlp_000793"/>
<evidence type="ECO:0000256" key="2">
    <source>
        <dbReference type="ARBA" id="ARBA00022692"/>
    </source>
</evidence>
<dbReference type="PIRSF" id="PIRSF006060">
    <property type="entry name" value="AA_transporter"/>
    <property type="match status" value="1"/>
</dbReference>
<evidence type="ECO:0000256" key="4">
    <source>
        <dbReference type="ARBA" id="ARBA00023136"/>
    </source>
</evidence>
<dbReference type="PANTHER" id="PTHR11785">
    <property type="entry name" value="AMINO ACID TRANSPORTER"/>
    <property type="match status" value="1"/>
</dbReference>
<keyword evidence="4 6" id="KW-0472">Membrane</keyword>
<feature type="transmembrane region" description="Helical" evidence="6">
    <location>
        <begin position="521"/>
        <end position="543"/>
    </location>
</feature>
<proteinExistence type="predicted"/>
<dbReference type="Proteomes" id="UP000233524">
    <property type="component" value="Unassembled WGS sequence"/>
</dbReference>
<evidence type="ECO:0000256" key="5">
    <source>
        <dbReference type="SAM" id="MobiDB-lite"/>
    </source>
</evidence>
<dbReference type="GO" id="GO:0015179">
    <property type="term" value="F:L-amino acid transmembrane transporter activity"/>
    <property type="evidence" value="ECO:0007669"/>
    <property type="project" value="TreeGrafter"/>
</dbReference>
<feature type="transmembrane region" description="Helical" evidence="6">
    <location>
        <begin position="206"/>
        <end position="224"/>
    </location>
</feature>
<sequence length="636" mass="69804">MNGNSALNDPESQSSHSNGDEPQTCLTTEELAQELAALNAQRAIPSLMIAQRLDLSPTSRQRLGEFTVAALILNRTIGSGIFGLPKNILEHTGSSGVSILLWVVGGLIVLSLHLCWLELGMSVPYFSHVDEDGSTRTIPVPRSGGDKNFLEYIYNQPRLLASCVFGVIFIIFGHLAANAVQFGLFIMRAIRPDCEEGDECFSEAGVIGWAIAVVTICALINVGARQFAITLNNIFAVGKVLFVASIALLGIIWGTIHENQCRKITWEYQKTNGSSNFGDIVLALLFAAYPYSGFEQPFYVLAEVKSPRRVFPRATILAMLTVLVLFPLANVGYLCVTPYTGDEPPDMVIAMFEKISGTSSHDNQNPDYSAVRAVSALLSVSIFGNIMAQTFTGSRVKQEIAKEGILPFSLLFATGSDSLLSRLSQQPRTSAQFTLQDIEYHPEQVPIAATFLHWVFEVIFILVFGIVLGPNRAYGVLAAIKTATLVGLLGLFTSAGLLYLKVDSWINRKTEKGRQWARHCQWHAPLSPLHAIVATAGLALMVFGTFAPPNTKMPKAPHWVGPFTAWAAVAVAIAWWAWLMLDEKRRKDFILVTKKPFIERDGECGEMVLKAEIVSVERIPARARRQVKPELPSMLP</sequence>
<dbReference type="InterPro" id="IPR002293">
    <property type="entry name" value="AA/rel_permease1"/>
</dbReference>
<evidence type="ECO:0000313" key="8">
    <source>
        <dbReference type="Proteomes" id="UP000233524"/>
    </source>
</evidence>
<accession>A0A2N3NJG1</accession>
<evidence type="ECO:0000313" key="7">
    <source>
        <dbReference type="EMBL" id="PKS12585.1"/>
    </source>
</evidence>
<feature type="transmembrane region" description="Helical" evidence="6">
    <location>
        <begin position="96"/>
        <end position="117"/>
    </location>
</feature>
<comment type="caution">
    <text evidence="7">The sequence shown here is derived from an EMBL/GenBank/DDBJ whole genome shotgun (WGS) entry which is preliminary data.</text>
</comment>
<dbReference type="InterPro" id="IPR050598">
    <property type="entry name" value="AminoAcid_Transporter"/>
</dbReference>
<organism evidence="7 8">
    <name type="scientific">Lomentospora prolificans</name>
    <dbReference type="NCBI Taxonomy" id="41688"/>
    <lineage>
        <taxon>Eukaryota</taxon>
        <taxon>Fungi</taxon>
        <taxon>Dikarya</taxon>
        <taxon>Ascomycota</taxon>
        <taxon>Pezizomycotina</taxon>
        <taxon>Sordariomycetes</taxon>
        <taxon>Hypocreomycetidae</taxon>
        <taxon>Microascales</taxon>
        <taxon>Microascaceae</taxon>
        <taxon>Lomentospora</taxon>
    </lineage>
</organism>
<reference evidence="7 8" key="1">
    <citation type="journal article" date="2017" name="G3 (Bethesda)">
        <title>First Draft Genome Sequence of the Pathogenic Fungus Lomentospora prolificans (Formerly Scedosporium prolificans).</title>
        <authorList>
            <person name="Luo R."/>
            <person name="Zimin A."/>
            <person name="Workman R."/>
            <person name="Fan Y."/>
            <person name="Pertea G."/>
            <person name="Grossman N."/>
            <person name="Wear M.P."/>
            <person name="Jia B."/>
            <person name="Miller H."/>
            <person name="Casadevall A."/>
            <person name="Timp W."/>
            <person name="Zhang S.X."/>
            <person name="Salzberg S.L."/>
        </authorList>
    </citation>
    <scope>NUCLEOTIDE SEQUENCE [LARGE SCALE GENOMIC DNA]</scope>
    <source>
        <strain evidence="7 8">JHH-5317</strain>
    </source>
</reference>
<feature type="transmembrane region" description="Helical" evidence="6">
    <location>
        <begin position="236"/>
        <end position="256"/>
    </location>
</feature>
<dbReference type="OrthoDB" id="5982228at2759"/>
<dbReference type="AlphaFoldDB" id="A0A2N3NJG1"/>
<feature type="compositionally biased region" description="Polar residues" evidence="5">
    <location>
        <begin position="1"/>
        <end position="21"/>
    </location>
</feature>
<comment type="subcellular location">
    <subcellularLocation>
        <location evidence="1">Membrane</location>
        <topology evidence="1">Multi-pass membrane protein</topology>
    </subcellularLocation>
</comment>
<feature type="transmembrane region" description="Helical" evidence="6">
    <location>
        <begin position="474"/>
        <end position="500"/>
    </location>
</feature>
<evidence type="ECO:0000256" key="3">
    <source>
        <dbReference type="ARBA" id="ARBA00022989"/>
    </source>
</evidence>
<name>A0A2N3NJG1_9PEZI</name>
<dbReference type="InParanoid" id="A0A2N3NJG1"/>
<dbReference type="GO" id="GO:0016020">
    <property type="term" value="C:membrane"/>
    <property type="evidence" value="ECO:0007669"/>
    <property type="project" value="UniProtKB-SubCell"/>
</dbReference>
<feature type="transmembrane region" description="Helical" evidence="6">
    <location>
        <begin position="159"/>
        <end position="186"/>
    </location>
</feature>
<feature type="transmembrane region" description="Helical" evidence="6">
    <location>
        <begin position="563"/>
        <end position="581"/>
    </location>
</feature>
<feature type="transmembrane region" description="Helical" evidence="6">
    <location>
        <begin position="445"/>
        <end position="468"/>
    </location>
</feature>